<dbReference type="PANTHER" id="PTHR43448">
    <property type="entry name" value="PROTOHEME IX FARNESYLTRANSFERASE, MITOCHONDRIAL"/>
    <property type="match status" value="1"/>
</dbReference>
<protein>
    <recommendedName>
        <fullName evidence="11 14">Protoheme IX farnesyltransferase</fullName>
        <ecNumber evidence="3 14">2.5.1.141</ecNumber>
    </recommendedName>
    <alternativeName>
        <fullName evidence="12 14">Heme B farnesyltransferase</fullName>
    </alternativeName>
    <alternativeName>
        <fullName evidence="10 14">Heme O synthase</fullName>
    </alternativeName>
</protein>
<organism evidence="15 16">
    <name type="scientific">Lutimaribacter pacificus</name>
    <dbReference type="NCBI Taxonomy" id="391948"/>
    <lineage>
        <taxon>Bacteria</taxon>
        <taxon>Pseudomonadati</taxon>
        <taxon>Pseudomonadota</taxon>
        <taxon>Alphaproteobacteria</taxon>
        <taxon>Rhodobacterales</taxon>
        <taxon>Roseobacteraceae</taxon>
        <taxon>Lutimaribacter</taxon>
    </lineage>
</organism>
<evidence type="ECO:0000256" key="2">
    <source>
        <dbReference type="ARBA" id="ARBA00004919"/>
    </source>
</evidence>
<dbReference type="Proteomes" id="UP000324252">
    <property type="component" value="Unassembled WGS sequence"/>
</dbReference>
<dbReference type="Gene3D" id="1.10.357.140">
    <property type="entry name" value="UbiA prenyltransferase"/>
    <property type="match status" value="1"/>
</dbReference>
<gene>
    <name evidence="14" type="primary">ctaB</name>
    <name evidence="15" type="ORF">SAMN05444142_101560</name>
</gene>
<evidence type="ECO:0000256" key="1">
    <source>
        <dbReference type="ARBA" id="ARBA00004651"/>
    </source>
</evidence>
<dbReference type="RefSeq" id="WP_149786555.1">
    <property type="nucleotide sequence ID" value="NZ_FNIO01000001.1"/>
</dbReference>
<accession>A0A1H0BQM0</accession>
<keyword evidence="8 14" id="KW-0350">Heme biosynthesis</keyword>
<comment type="pathway">
    <text evidence="2 14">Porphyrin-containing compound metabolism; heme O biosynthesis; heme O from protoheme: step 1/1.</text>
</comment>
<dbReference type="GO" id="GO:0008495">
    <property type="term" value="F:protoheme IX farnesyltransferase activity"/>
    <property type="evidence" value="ECO:0007669"/>
    <property type="project" value="UniProtKB-UniRule"/>
</dbReference>
<dbReference type="EC" id="2.5.1.141" evidence="3 14"/>
<dbReference type="OrthoDB" id="9814417at2"/>
<feature type="transmembrane region" description="Helical" evidence="14">
    <location>
        <begin position="222"/>
        <end position="239"/>
    </location>
</feature>
<keyword evidence="4 14" id="KW-1003">Cell membrane</keyword>
<evidence type="ECO:0000256" key="4">
    <source>
        <dbReference type="ARBA" id="ARBA00022475"/>
    </source>
</evidence>
<evidence type="ECO:0000256" key="12">
    <source>
        <dbReference type="ARBA" id="ARBA00042475"/>
    </source>
</evidence>
<reference evidence="15 16" key="1">
    <citation type="submission" date="2016-11" db="EMBL/GenBank/DDBJ databases">
        <authorList>
            <person name="Varghese N."/>
            <person name="Submissions S."/>
        </authorList>
    </citation>
    <scope>NUCLEOTIDE SEQUENCE [LARGE SCALE GENOMIC DNA]</scope>
    <source>
        <strain evidence="15 16">DSM 29620</strain>
    </source>
</reference>
<evidence type="ECO:0000256" key="11">
    <source>
        <dbReference type="ARBA" id="ARBA00040810"/>
    </source>
</evidence>
<dbReference type="HAMAP" id="MF_00154">
    <property type="entry name" value="CyoE_CtaB"/>
    <property type="match status" value="1"/>
</dbReference>
<comment type="miscellaneous">
    <text evidence="14">Carbon 2 of the heme B porphyrin ring is defined according to the Fischer nomenclature.</text>
</comment>
<evidence type="ECO:0000256" key="6">
    <source>
        <dbReference type="ARBA" id="ARBA00022692"/>
    </source>
</evidence>
<dbReference type="PROSITE" id="PS00943">
    <property type="entry name" value="UBIA"/>
    <property type="match status" value="1"/>
</dbReference>
<keyword evidence="6 14" id="KW-0812">Transmembrane</keyword>
<dbReference type="NCBIfam" id="TIGR01473">
    <property type="entry name" value="cyoE_ctaB"/>
    <property type="match status" value="1"/>
</dbReference>
<evidence type="ECO:0000313" key="15">
    <source>
        <dbReference type="EMBL" id="SHJ53344.1"/>
    </source>
</evidence>
<feature type="transmembrane region" description="Helical" evidence="14">
    <location>
        <begin position="28"/>
        <end position="44"/>
    </location>
</feature>
<dbReference type="CDD" id="cd13957">
    <property type="entry name" value="PT_UbiA_Cox10"/>
    <property type="match status" value="1"/>
</dbReference>
<dbReference type="EMBL" id="FQZZ01000001">
    <property type="protein sequence ID" value="SHJ53344.1"/>
    <property type="molecule type" value="Genomic_DNA"/>
</dbReference>
<evidence type="ECO:0000256" key="13">
    <source>
        <dbReference type="ARBA" id="ARBA00047690"/>
    </source>
</evidence>
<keyword evidence="9 14" id="KW-0472">Membrane</keyword>
<feature type="transmembrane region" description="Helical" evidence="14">
    <location>
        <begin position="245"/>
        <end position="265"/>
    </location>
</feature>
<dbReference type="PANTHER" id="PTHR43448:SF7">
    <property type="entry name" value="4-HYDROXYBENZOATE SOLANESYLTRANSFERASE"/>
    <property type="match status" value="1"/>
</dbReference>
<dbReference type="UniPathway" id="UPA00834">
    <property type="reaction ID" value="UER00712"/>
</dbReference>
<evidence type="ECO:0000256" key="3">
    <source>
        <dbReference type="ARBA" id="ARBA00012292"/>
    </source>
</evidence>
<keyword evidence="16" id="KW-1185">Reference proteome</keyword>
<evidence type="ECO:0000256" key="7">
    <source>
        <dbReference type="ARBA" id="ARBA00022989"/>
    </source>
</evidence>
<feature type="transmembrane region" description="Helical" evidence="14">
    <location>
        <begin position="121"/>
        <end position="141"/>
    </location>
</feature>
<dbReference type="Pfam" id="PF01040">
    <property type="entry name" value="UbiA"/>
    <property type="match status" value="1"/>
</dbReference>
<feature type="transmembrane region" description="Helical" evidence="14">
    <location>
        <begin position="286"/>
        <end position="304"/>
    </location>
</feature>
<keyword evidence="5 14" id="KW-0808">Transferase</keyword>
<comment type="subunit">
    <text evidence="14">Interacts with CtaA.</text>
</comment>
<comment type="subcellular location">
    <subcellularLocation>
        <location evidence="1 14">Cell membrane</location>
        <topology evidence="1 14">Multi-pass membrane protein</topology>
    </subcellularLocation>
</comment>
<proteinExistence type="inferred from homology"/>
<evidence type="ECO:0000313" key="16">
    <source>
        <dbReference type="Proteomes" id="UP000324252"/>
    </source>
</evidence>
<dbReference type="NCBIfam" id="NF003349">
    <property type="entry name" value="PRK04375.1-2"/>
    <property type="match status" value="1"/>
</dbReference>
<sequence>MSDATINTTVNQPEAGFGDYVALLKPRVMSLVVFTAAVGLLAAPVAVHPFIAFCAILFIAIGAGASGALNMWWDADIDRVMKRTARRPVPAGKVTAQEALALGATLSVMAVVMLWLATNWVAAAILAFTIFFYAVVYTMWLKRWTPQNIVIGGASGAFPPMIGWAVATGGVSVESVLMFALIFMWTPPHFWSLALFMNSDYQKAGVPMLTVTHGRRVTRNHIFCYTLLLAALAIGAGFTAIGGPIYLAVAVVLNAMFVLGAWRIWRRDEACADADGFATEKKFFRLSLLYLFAHFGAILAEAALRPWGLGGW</sequence>
<comment type="function">
    <text evidence="14">Converts heme B (protoheme IX) to heme O by substitution of the vinyl group on carbon 2 of heme B porphyrin ring with a hydroxyethyl farnesyl side group.</text>
</comment>
<dbReference type="GO" id="GO:0048034">
    <property type="term" value="P:heme O biosynthetic process"/>
    <property type="evidence" value="ECO:0007669"/>
    <property type="project" value="UniProtKB-UniRule"/>
</dbReference>
<evidence type="ECO:0000256" key="8">
    <source>
        <dbReference type="ARBA" id="ARBA00023133"/>
    </source>
</evidence>
<name>A0A1H0BQM0_9RHOB</name>
<comment type="similarity">
    <text evidence="14">Belongs to the UbiA prenyltransferase family. Protoheme IX farnesyltransferase subfamily.</text>
</comment>
<feature type="transmembrane region" description="Helical" evidence="14">
    <location>
        <begin position="94"/>
        <end position="115"/>
    </location>
</feature>
<dbReference type="InterPro" id="IPR000537">
    <property type="entry name" value="UbiA_prenyltransferase"/>
</dbReference>
<dbReference type="InterPro" id="IPR030470">
    <property type="entry name" value="UbiA_prenylTrfase_CS"/>
</dbReference>
<dbReference type="GO" id="GO:0005886">
    <property type="term" value="C:plasma membrane"/>
    <property type="evidence" value="ECO:0007669"/>
    <property type="project" value="UniProtKB-SubCell"/>
</dbReference>
<feature type="transmembrane region" description="Helical" evidence="14">
    <location>
        <begin position="148"/>
        <end position="167"/>
    </location>
</feature>
<evidence type="ECO:0000256" key="10">
    <source>
        <dbReference type="ARBA" id="ARBA00030253"/>
    </source>
</evidence>
<evidence type="ECO:0000256" key="9">
    <source>
        <dbReference type="ARBA" id="ARBA00023136"/>
    </source>
</evidence>
<keyword evidence="7 14" id="KW-1133">Transmembrane helix</keyword>
<dbReference type="InterPro" id="IPR006369">
    <property type="entry name" value="Protohaem_IX_farnesylTrfase"/>
</dbReference>
<dbReference type="InterPro" id="IPR044878">
    <property type="entry name" value="UbiA_sf"/>
</dbReference>
<evidence type="ECO:0000256" key="5">
    <source>
        <dbReference type="ARBA" id="ARBA00022679"/>
    </source>
</evidence>
<dbReference type="AlphaFoldDB" id="A0A1H0BQM0"/>
<feature type="transmembrane region" description="Helical" evidence="14">
    <location>
        <begin position="179"/>
        <end position="201"/>
    </location>
</feature>
<feature type="transmembrane region" description="Helical" evidence="14">
    <location>
        <begin position="50"/>
        <end position="73"/>
    </location>
</feature>
<evidence type="ECO:0000256" key="14">
    <source>
        <dbReference type="HAMAP-Rule" id="MF_00154"/>
    </source>
</evidence>
<comment type="catalytic activity">
    <reaction evidence="13 14">
        <text>heme b + (2E,6E)-farnesyl diphosphate + H2O = Fe(II)-heme o + diphosphate</text>
        <dbReference type="Rhea" id="RHEA:28070"/>
        <dbReference type="ChEBI" id="CHEBI:15377"/>
        <dbReference type="ChEBI" id="CHEBI:33019"/>
        <dbReference type="ChEBI" id="CHEBI:60344"/>
        <dbReference type="ChEBI" id="CHEBI:60530"/>
        <dbReference type="ChEBI" id="CHEBI:175763"/>
        <dbReference type="EC" id="2.5.1.141"/>
    </reaction>
</comment>